<feature type="transmembrane region" description="Helical" evidence="1">
    <location>
        <begin position="114"/>
        <end position="134"/>
    </location>
</feature>
<evidence type="ECO:0000256" key="1">
    <source>
        <dbReference type="SAM" id="Phobius"/>
    </source>
</evidence>
<dbReference type="Proteomes" id="UP000314251">
    <property type="component" value="Unassembled WGS sequence"/>
</dbReference>
<keyword evidence="1" id="KW-0812">Transmembrane</keyword>
<organism evidence="2 3">
    <name type="scientific">Streptomyces mimosae</name>
    <dbReference type="NCBI Taxonomy" id="2586635"/>
    <lineage>
        <taxon>Bacteria</taxon>
        <taxon>Bacillati</taxon>
        <taxon>Actinomycetota</taxon>
        <taxon>Actinomycetes</taxon>
        <taxon>Kitasatosporales</taxon>
        <taxon>Streptomycetaceae</taxon>
        <taxon>Streptomyces</taxon>
    </lineage>
</organism>
<gene>
    <name evidence="2" type="ORF">FH607_002970</name>
</gene>
<dbReference type="AlphaFoldDB" id="A0A5N6AM17"/>
<evidence type="ECO:0000313" key="3">
    <source>
        <dbReference type="Proteomes" id="UP000314251"/>
    </source>
</evidence>
<keyword evidence="1" id="KW-1133">Transmembrane helix</keyword>
<dbReference type="OrthoDB" id="9808747at2"/>
<name>A0A5N6AM17_9ACTN</name>
<sequence length="153" mass="16148">MRAHALEPELLLTALKAGHFNSSTGPQLFDVHLTEETVEVRCSPAREVFLSGGAPGARVVAGTAVTECSCPELSHSGAPRRLSGETNTASTERKARWVFLWFLGRSAMTRTKKFIAALCLALGLVGAVATPSLADKQKPVSGADVATFGNSRP</sequence>
<keyword evidence="1" id="KW-0472">Membrane</keyword>
<accession>A0A5N6AM17</accession>
<dbReference type="RefSeq" id="WP_139666009.1">
    <property type="nucleotide sequence ID" value="NZ_VDLY02000002.1"/>
</dbReference>
<dbReference type="EMBL" id="VDLY02000002">
    <property type="protein sequence ID" value="KAB8169711.1"/>
    <property type="molecule type" value="Genomic_DNA"/>
</dbReference>
<proteinExistence type="predicted"/>
<reference evidence="2" key="1">
    <citation type="submission" date="2019-10" db="EMBL/GenBank/DDBJ databases">
        <title>Nonomuraea sp. nov., isolated from Phyllanthus amarus.</title>
        <authorList>
            <person name="Klykleung N."/>
            <person name="Tanasupawat S."/>
        </authorList>
    </citation>
    <scope>NUCLEOTIDE SEQUENCE [LARGE SCALE GENOMIC DNA]</scope>
    <source>
        <strain evidence="2">3MP-10</strain>
    </source>
</reference>
<protein>
    <submittedName>
        <fullName evidence="2">Uncharacterized protein</fullName>
    </submittedName>
</protein>
<comment type="caution">
    <text evidence="2">The sequence shown here is derived from an EMBL/GenBank/DDBJ whole genome shotgun (WGS) entry which is preliminary data.</text>
</comment>
<keyword evidence="3" id="KW-1185">Reference proteome</keyword>
<evidence type="ECO:0000313" key="2">
    <source>
        <dbReference type="EMBL" id="KAB8169711.1"/>
    </source>
</evidence>